<dbReference type="CDD" id="cd16295">
    <property type="entry name" value="TTHA0252-CPSF-like_MBL-fold"/>
    <property type="match status" value="1"/>
</dbReference>
<accession>A0ABW5DXX2</accession>
<keyword evidence="5" id="KW-1185">Reference proteome</keyword>
<dbReference type="Gene3D" id="3.40.50.10890">
    <property type="match status" value="1"/>
</dbReference>
<dbReference type="InterPro" id="IPR001279">
    <property type="entry name" value="Metallo-B-lactamas"/>
</dbReference>
<organism evidence="4 5">
    <name type="scientific">Rubritalea spongiae</name>
    <dbReference type="NCBI Taxonomy" id="430797"/>
    <lineage>
        <taxon>Bacteria</taxon>
        <taxon>Pseudomonadati</taxon>
        <taxon>Verrucomicrobiota</taxon>
        <taxon>Verrucomicrobiia</taxon>
        <taxon>Verrucomicrobiales</taxon>
        <taxon>Rubritaleaceae</taxon>
        <taxon>Rubritalea</taxon>
    </lineage>
</organism>
<dbReference type="Pfam" id="PF07521">
    <property type="entry name" value="RMMBL"/>
    <property type="match status" value="1"/>
</dbReference>
<evidence type="ECO:0000313" key="5">
    <source>
        <dbReference type="Proteomes" id="UP001597297"/>
    </source>
</evidence>
<dbReference type="InterPro" id="IPR050698">
    <property type="entry name" value="MBL"/>
</dbReference>
<dbReference type="InterPro" id="IPR036866">
    <property type="entry name" value="RibonucZ/Hydroxyglut_hydro"/>
</dbReference>
<dbReference type="PANTHER" id="PTHR11203">
    <property type="entry name" value="CLEAVAGE AND POLYADENYLATION SPECIFICITY FACTOR FAMILY MEMBER"/>
    <property type="match status" value="1"/>
</dbReference>
<dbReference type="Proteomes" id="UP001597297">
    <property type="component" value="Unassembled WGS sequence"/>
</dbReference>
<dbReference type="InterPro" id="IPR011108">
    <property type="entry name" value="RMMBL"/>
</dbReference>
<dbReference type="InterPro" id="IPR022712">
    <property type="entry name" value="Beta_Casp"/>
</dbReference>
<evidence type="ECO:0000256" key="1">
    <source>
        <dbReference type="ARBA" id="ARBA00022801"/>
    </source>
</evidence>
<gene>
    <name evidence="4" type="ORF">ACFSQZ_00545</name>
</gene>
<reference evidence="5" key="1">
    <citation type="journal article" date="2019" name="Int. J. Syst. Evol. Microbiol.">
        <title>The Global Catalogue of Microorganisms (GCM) 10K type strain sequencing project: providing services to taxonomists for standard genome sequencing and annotation.</title>
        <authorList>
            <consortium name="The Broad Institute Genomics Platform"/>
            <consortium name="The Broad Institute Genome Sequencing Center for Infectious Disease"/>
            <person name="Wu L."/>
            <person name="Ma J."/>
        </authorList>
    </citation>
    <scope>NUCLEOTIDE SEQUENCE [LARGE SCALE GENOMIC DNA]</scope>
    <source>
        <strain evidence="5">JCM 16545</strain>
    </source>
</reference>
<proteinExistence type="predicted"/>
<feature type="domain" description="Metallo-beta-lactamase" evidence="2">
    <location>
        <begin position="51"/>
        <end position="289"/>
    </location>
</feature>
<dbReference type="Pfam" id="PF00753">
    <property type="entry name" value="Lactamase_B"/>
    <property type="match status" value="1"/>
</dbReference>
<dbReference type="SMART" id="SM01027">
    <property type="entry name" value="Beta-Casp"/>
    <property type="match status" value="1"/>
</dbReference>
<keyword evidence="1" id="KW-0378">Hydrolase</keyword>
<comment type="caution">
    <text evidence="4">The sequence shown here is derived from an EMBL/GenBank/DDBJ whole genome shotgun (WGS) entry which is preliminary data.</text>
</comment>
<protein>
    <submittedName>
        <fullName evidence="4">MBL fold metallo-hydrolase RNA specificity domain-containing protein</fullName>
    </submittedName>
</protein>
<dbReference type="SUPFAM" id="SSF56281">
    <property type="entry name" value="Metallo-hydrolase/oxidoreductase"/>
    <property type="match status" value="1"/>
</dbReference>
<evidence type="ECO:0000259" key="3">
    <source>
        <dbReference type="SMART" id="SM01027"/>
    </source>
</evidence>
<dbReference type="PANTHER" id="PTHR11203:SF37">
    <property type="entry name" value="INTEGRATOR COMPLEX SUBUNIT 11"/>
    <property type="match status" value="1"/>
</dbReference>
<dbReference type="Gene3D" id="3.60.15.10">
    <property type="entry name" value="Ribonuclease Z/Hydroxyacylglutathione hydrolase-like"/>
    <property type="match status" value="1"/>
</dbReference>
<feature type="domain" description="Beta-Casp" evidence="3">
    <location>
        <begin position="294"/>
        <end position="419"/>
    </location>
</feature>
<sequence>MSEAADKVVASGGGAFLNVFVLVKIWDSSLGWLLANFFMKLTFCGAAGTTTGSQHLLEVNGTKILLDCGLYQGRRHDAFEINKHFPYFDPKTIDAVVLSHAHIDHSGNLPNLTRSGFEGNIYATFATRDLCQIMLADSARIQMYDVQWLNKKKKKAGEPLVEPLYNEMDAERCMRQFVNVGYDRPLLIAPGVTLRFVDAGHILGSAQVVLDVEDVADGKKKRFVFSGDVGRGKNDILRDPQPVEDVDFVLMESTYGGREHELGTQADEKIAVILRRALERKGKVIIPAFAVERTQQVLYVLHQLFEEGAIPDVPVYVDSPLAVNATEIFRLHPECFNKEIYNFLFEKRDPFGFEGLTLVRSVTNSKALNRSQEQAIIISASGMCEAGRILHHLKNEIDNPKNTILFVGYCAQQTLGWKIREGHKKVKILGGEYDVKARIEIMDSFSGHADHSELLDYYHKMTGPKSRTWLVHGEEDRSVALQEALRKEHHGNVDIGVLGESVEF</sequence>
<dbReference type="SMART" id="SM00849">
    <property type="entry name" value="Lactamase_B"/>
    <property type="match status" value="1"/>
</dbReference>
<dbReference type="Pfam" id="PF10996">
    <property type="entry name" value="Beta-Casp"/>
    <property type="match status" value="1"/>
</dbReference>
<dbReference type="EMBL" id="JBHUJC010000001">
    <property type="protein sequence ID" value="MFD2274944.1"/>
    <property type="molecule type" value="Genomic_DNA"/>
</dbReference>
<name>A0ABW5DXX2_9BACT</name>
<evidence type="ECO:0000259" key="2">
    <source>
        <dbReference type="SMART" id="SM00849"/>
    </source>
</evidence>
<evidence type="ECO:0000313" key="4">
    <source>
        <dbReference type="EMBL" id="MFD2274944.1"/>
    </source>
</evidence>